<protein>
    <submittedName>
        <fullName evidence="5">AraC-like DNA-binding protein</fullName>
    </submittedName>
</protein>
<keyword evidence="3" id="KW-0804">Transcription</keyword>
<keyword evidence="1" id="KW-0805">Transcription regulation</keyword>
<proteinExistence type="predicted"/>
<dbReference type="PANTHER" id="PTHR46796">
    <property type="entry name" value="HTH-TYPE TRANSCRIPTIONAL ACTIVATOR RHAS-RELATED"/>
    <property type="match status" value="1"/>
</dbReference>
<keyword evidence="2 5" id="KW-0238">DNA-binding</keyword>
<accession>A0A2T0WVZ6</accession>
<dbReference type="Gene3D" id="1.10.10.60">
    <property type="entry name" value="Homeodomain-like"/>
    <property type="match status" value="1"/>
</dbReference>
<keyword evidence="6" id="KW-1185">Reference proteome</keyword>
<dbReference type="Pfam" id="PF12833">
    <property type="entry name" value="HTH_18"/>
    <property type="match status" value="1"/>
</dbReference>
<dbReference type="OrthoDB" id="635259at2"/>
<dbReference type="GO" id="GO:0003700">
    <property type="term" value="F:DNA-binding transcription factor activity"/>
    <property type="evidence" value="ECO:0007669"/>
    <property type="project" value="InterPro"/>
</dbReference>
<dbReference type="SMART" id="SM00342">
    <property type="entry name" value="HTH_ARAC"/>
    <property type="match status" value="1"/>
</dbReference>
<evidence type="ECO:0000313" key="5">
    <source>
        <dbReference type="EMBL" id="PRY90837.1"/>
    </source>
</evidence>
<dbReference type="InterPro" id="IPR009057">
    <property type="entry name" value="Homeodomain-like_sf"/>
</dbReference>
<dbReference type="SUPFAM" id="SSF46689">
    <property type="entry name" value="Homeodomain-like"/>
    <property type="match status" value="1"/>
</dbReference>
<reference evidence="5 6" key="1">
    <citation type="submission" date="2018-03" db="EMBL/GenBank/DDBJ databases">
        <title>Genomic Encyclopedia of Archaeal and Bacterial Type Strains, Phase II (KMG-II): from individual species to whole genera.</title>
        <authorList>
            <person name="Goeker M."/>
        </authorList>
    </citation>
    <scope>NUCLEOTIDE SEQUENCE [LARGE SCALE GENOMIC DNA]</scope>
    <source>
        <strain evidence="5 6">DSM 27929</strain>
    </source>
</reference>
<dbReference type="InterPro" id="IPR018062">
    <property type="entry name" value="HTH_AraC-typ_CS"/>
</dbReference>
<dbReference type="InterPro" id="IPR018060">
    <property type="entry name" value="HTH_AraC"/>
</dbReference>
<comment type="caution">
    <text evidence="5">The sequence shown here is derived from an EMBL/GenBank/DDBJ whole genome shotgun (WGS) entry which is preliminary data.</text>
</comment>
<dbReference type="InterPro" id="IPR050204">
    <property type="entry name" value="AraC_XylS_family_regulators"/>
</dbReference>
<organism evidence="5 6">
    <name type="scientific">Mongoliibacter ruber</name>
    <dbReference type="NCBI Taxonomy" id="1750599"/>
    <lineage>
        <taxon>Bacteria</taxon>
        <taxon>Pseudomonadati</taxon>
        <taxon>Bacteroidota</taxon>
        <taxon>Cytophagia</taxon>
        <taxon>Cytophagales</taxon>
        <taxon>Cyclobacteriaceae</taxon>
        <taxon>Mongoliibacter</taxon>
    </lineage>
</organism>
<dbReference type="AlphaFoldDB" id="A0A2T0WVZ6"/>
<dbReference type="PROSITE" id="PS01124">
    <property type="entry name" value="HTH_ARAC_FAMILY_2"/>
    <property type="match status" value="1"/>
</dbReference>
<feature type="domain" description="HTH araC/xylS-type" evidence="4">
    <location>
        <begin position="167"/>
        <end position="268"/>
    </location>
</feature>
<dbReference type="GO" id="GO:0043565">
    <property type="term" value="F:sequence-specific DNA binding"/>
    <property type="evidence" value="ECO:0007669"/>
    <property type="project" value="InterPro"/>
</dbReference>
<gene>
    <name evidence="5" type="ORF">CLW00_101512</name>
</gene>
<evidence type="ECO:0000313" key="6">
    <source>
        <dbReference type="Proteomes" id="UP000238157"/>
    </source>
</evidence>
<dbReference type="EMBL" id="PVTR01000001">
    <property type="protein sequence ID" value="PRY90837.1"/>
    <property type="molecule type" value="Genomic_DNA"/>
</dbReference>
<name>A0A2T0WVZ6_9BACT</name>
<evidence type="ECO:0000259" key="4">
    <source>
        <dbReference type="PROSITE" id="PS01124"/>
    </source>
</evidence>
<dbReference type="PROSITE" id="PS00041">
    <property type="entry name" value="HTH_ARAC_FAMILY_1"/>
    <property type="match status" value="1"/>
</dbReference>
<sequence>MESRFFDPSIKLSPYIIGYVYWDDEVSVKKEILFTVKGTASLGLPLDRSFRCAVKGQKLKSNCLSLFQPIVPVLYGQMTSYGKVIVEGNVKLIFVIFTALGLNIFLKDDASLVTDKIIPLESLEKSHLKKIINFNFDELGSLESNILDLDESLKACFLSDPPVTENSQLQETLEFLVKNKGKLTIQELADRAGVTTRTLEMQFKKSIGLTPKTYSRIVRFNSLIRQLNETPKIDSFEWIEKYGYTDQSHFIKDFKDFTGMSPKKYFNAPSWQDYILNKSISK</sequence>
<dbReference type="PANTHER" id="PTHR46796:SF13">
    <property type="entry name" value="HTH-TYPE TRANSCRIPTIONAL ACTIVATOR RHAS"/>
    <property type="match status" value="1"/>
</dbReference>
<evidence type="ECO:0000256" key="3">
    <source>
        <dbReference type="ARBA" id="ARBA00023163"/>
    </source>
</evidence>
<evidence type="ECO:0000256" key="2">
    <source>
        <dbReference type="ARBA" id="ARBA00023125"/>
    </source>
</evidence>
<evidence type="ECO:0000256" key="1">
    <source>
        <dbReference type="ARBA" id="ARBA00023015"/>
    </source>
</evidence>
<dbReference type="Proteomes" id="UP000238157">
    <property type="component" value="Unassembled WGS sequence"/>
</dbReference>
<dbReference type="RefSeq" id="WP_106132045.1">
    <property type="nucleotide sequence ID" value="NZ_PVTR01000001.1"/>
</dbReference>